<evidence type="ECO:0000256" key="5">
    <source>
        <dbReference type="ARBA" id="ARBA00023136"/>
    </source>
</evidence>
<keyword evidence="3 6" id="KW-0812">Transmembrane</keyword>
<dbReference type="PATRIC" id="fig|1276920.7.peg.3082"/>
<dbReference type="InterPro" id="IPR011701">
    <property type="entry name" value="MFS"/>
</dbReference>
<dbReference type="PANTHER" id="PTHR23513:SF6">
    <property type="entry name" value="MAJOR FACILITATOR SUPERFAMILY ASSOCIATED DOMAIN-CONTAINING PROTEIN"/>
    <property type="match status" value="1"/>
</dbReference>
<name>M7MMW4_9MICC</name>
<dbReference type="GO" id="GO:0005886">
    <property type="term" value="C:plasma membrane"/>
    <property type="evidence" value="ECO:0007669"/>
    <property type="project" value="UniProtKB-SubCell"/>
</dbReference>
<dbReference type="PANTHER" id="PTHR23513">
    <property type="entry name" value="INTEGRAL MEMBRANE EFFLUX PROTEIN-RELATED"/>
    <property type="match status" value="1"/>
</dbReference>
<feature type="transmembrane region" description="Helical" evidence="6">
    <location>
        <begin position="27"/>
        <end position="50"/>
    </location>
</feature>
<feature type="transmembrane region" description="Helical" evidence="6">
    <location>
        <begin position="124"/>
        <end position="141"/>
    </location>
</feature>
<evidence type="ECO:0000256" key="4">
    <source>
        <dbReference type="ARBA" id="ARBA00022989"/>
    </source>
</evidence>
<proteinExistence type="predicted"/>
<dbReference type="SUPFAM" id="SSF103473">
    <property type="entry name" value="MFS general substrate transporter"/>
    <property type="match status" value="1"/>
</dbReference>
<dbReference type="eggNOG" id="COG0477">
    <property type="taxonomic scope" value="Bacteria"/>
</dbReference>
<evidence type="ECO:0000256" key="1">
    <source>
        <dbReference type="ARBA" id="ARBA00004651"/>
    </source>
</evidence>
<dbReference type="AlphaFoldDB" id="M7MMW4"/>
<feature type="transmembrane region" description="Helical" evidence="6">
    <location>
        <begin position="100"/>
        <end position="118"/>
    </location>
</feature>
<keyword evidence="9" id="KW-1185">Reference proteome</keyword>
<evidence type="ECO:0000313" key="9">
    <source>
        <dbReference type="Proteomes" id="UP000012015"/>
    </source>
</evidence>
<organism evidence="8 9">
    <name type="scientific">Paeniglutamicibacter gangotriensis Lz1y</name>
    <dbReference type="NCBI Taxonomy" id="1276920"/>
    <lineage>
        <taxon>Bacteria</taxon>
        <taxon>Bacillati</taxon>
        <taxon>Actinomycetota</taxon>
        <taxon>Actinomycetes</taxon>
        <taxon>Micrococcales</taxon>
        <taxon>Micrococcaceae</taxon>
        <taxon>Paeniglutamicibacter</taxon>
    </lineage>
</organism>
<comment type="caution">
    <text evidence="8">The sequence shown here is derived from an EMBL/GenBank/DDBJ whole genome shotgun (WGS) entry which is preliminary data.</text>
</comment>
<dbReference type="Proteomes" id="UP000012015">
    <property type="component" value="Unassembled WGS sequence"/>
</dbReference>
<dbReference type="EMBL" id="AOCK01000009">
    <property type="protein sequence ID" value="EMQ97697.1"/>
    <property type="molecule type" value="Genomic_DNA"/>
</dbReference>
<evidence type="ECO:0000256" key="3">
    <source>
        <dbReference type="ARBA" id="ARBA00022692"/>
    </source>
</evidence>
<reference evidence="8 9" key="1">
    <citation type="journal article" date="2013" name="Genome Announc.">
        <title>Draft Genome Sequence of Arthrobacter gangotriensis Strain Lz1yT, Isolated from a Penguin Rookery Soil Sample Collected in Antarctica, near the Indian Station Dakshin Gangotri.</title>
        <authorList>
            <person name="Shivaji S."/>
            <person name="Ara S."/>
            <person name="Bandi S."/>
            <person name="Singh A."/>
            <person name="Kumar Pinnaka A."/>
        </authorList>
    </citation>
    <scope>NUCLEOTIDE SEQUENCE [LARGE SCALE GENOMIC DNA]</scope>
    <source>
        <strain evidence="8 9">Lz1y</strain>
    </source>
</reference>
<gene>
    <name evidence="8" type="ORF">ADIAG_03077</name>
</gene>
<sequence>MSLQGAGSILGGLTAAMLMRRVGPGRAVGLGLAMIALASFAPAASLLPVLVSPELLLALVLPSLFLAGVGVPWIFVSLVTTRQRLTPARLQGRAAAATNLVLNVPQLVSIAAGALLVGMMDYRWLMLGAAVVISACALSMLRGERELHQETPAPAPDLTQ</sequence>
<dbReference type="RefSeq" id="WP_007272244.1">
    <property type="nucleotide sequence ID" value="NZ_AOCK01000009.1"/>
</dbReference>
<dbReference type="PROSITE" id="PS50850">
    <property type="entry name" value="MFS"/>
    <property type="match status" value="1"/>
</dbReference>
<feature type="domain" description="Major facilitator superfamily (MFS) profile" evidence="7">
    <location>
        <begin position="1"/>
        <end position="160"/>
    </location>
</feature>
<evidence type="ECO:0000256" key="2">
    <source>
        <dbReference type="ARBA" id="ARBA00022475"/>
    </source>
</evidence>
<dbReference type="InterPro" id="IPR020846">
    <property type="entry name" value="MFS_dom"/>
</dbReference>
<accession>M7MMW4</accession>
<dbReference type="Pfam" id="PF07690">
    <property type="entry name" value="MFS_1"/>
    <property type="match status" value="1"/>
</dbReference>
<dbReference type="STRING" id="1276920.ADIAG_03077"/>
<keyword evidence="4 6" id="KW-1133">Transmembrane helix</keyword>
<evidence type="ECO:0000256" key="6">
    <source>
        <dbReference type="SAM" id="Phobius"/>
    </source>
</evidence>
<keyword evidence="5 6" id="KW-0472">Membrane</keyword>
<protein>
    <submittedName>
        <fullName evidence="8">H+ Antiporter protein</fullName>
    </submittedName>
</protein>
<feature type="transmembrane region" description="Helical" evidence="6">
    <location>
        <begin position="56"/>
        <end position="79"/>
    </location>
</feature>
<evidence type="ECO:0000259" key="7">
    <source>
        <dbReference type="PROSITE" id="PS50850"/>
    </source>
</evidence>
<evidence type="ECO:0000313" key="8">
    <source>
        <dbReference type="EMBL" id="EMQ97697.1"/>
    </source>
</evidence>
<comment type="subcellular location">
    <subcellularLocation>
        <location evidence="1">Cell membrane</location>
        <topology evidence="1">Multi-pass membrane protein</topology>
    </subcellularLocation>
</comment>
<dbReference type="InterPro" id="IPR036259">
    <property type="entry name" value="MFS_trans_sf"/>
</dbReference>
<dbReference type="GO" id="GO:0022857">
    <property type="term" value="F:transmembrane transporter activity"/>
    <property type="evidence" value="ECO:0007669"/>
    <property type="project" value="InterPro"/>
</dbReference>
<keyword evidence="2" id="KW-1003">Cell membrane</keyword>
<dbReference type="Gene3D" id="1.20.1250.20">
    <property type="entry name" value="MFS general substrate transporter like domains"/>
    <property type="match status" value="1"/>
</dbReference>